<keyword evidence="4 5" id="KW-0472">Membrane</keyword>
<protein>
    <submittedName>
        <fullName evidence="8">G-protein coupled receptor Mth2</fullName>
    </submittedName>
</protein>
<feature type="transmembrane region" description="Helical" evidence="5">
    <location>
        <begin position="524"/>
        <end position="547"/>
    </location>
</feature>
<dbReference type="GO" id="GO:0004930">
    <property type="term" value="F:G protein-coupled receptor activity"/>
    <property type="evidence" value="ECO:0007669"/>
    <property type="project" value="InterPro"/>
</dbReference>
<evidence type="ECO:0000256" key="1">
    <source>
        <dbReference type="ARBA" id="ARBA00004141"/>
    </source>
</evidence>
<feature type="transmembrane region" description="Helical" evidence="5">
    <location>
        <begin position="689"/>
        <end position="710"/>
    </location>
</feature>
<evidence type="ECO:0000256" key="4">
    <source>
        <dbReference type="ARBA" id="ARBA00023136"/>
    </source>
</evidence>
<dbReference type="PANTHER" id="PTHR45902:SF5">
    <property type="entry name" value="G-PROTEIN COUPLED RECEPTORS FAMILY 2 PROFILE 2 DOMAIN-CONTAINING PROTEIN"/>
    <property type="match status" value="1"/>
</dbReference>
<dbReference type="AlphaFoldDB" id="A0A6A4VTH7"/>
<comment type="caution">
    <text evidence="8">The sequence shown here is derived from an EMBL/GenBank/DDBJ whole genome shotgun (WGS) entry which is preliminary data.</text>
</comment>
<reference evidence="8 9" key="1">
    <citation type="submission" date="2019-07" db="EMBL/GenBank/DDBJ databases">
        <title>Draft genome assembly of a fouling barnacle, Amphibalanus amphitrite (Darwin, 1854): The first reference genome for Thecostraca.</title>
        <authorList>
            <person name="Kim W."/>
        </authorList>
    </citation>
    <scope>NUCLEOTIDE SEQUENCE [LARGE SCALE GENOMIC DNA]</scope>
    <source>
        <strain evidence="8">SNU_AA5</strain>
        <tissue evidence="8">Soma without cirri and trophi</tissue>
    </source>
</reference>
<gene>
    <name evidence="8" type="primary">mth2_2</name>
    <name evidence="8" type="ORF">FJT64_009395</name>
</gene>
<keyword evidence="9" id="KW-1185">Reference proteome</keyword>
<feature type="transmembrane region" description="Helical" evidence="5">
    <location>
        <begin position="455"/>
        <end position="481"/>
    </location>
</feature>
<evidence type="ECO:0000259" key="7">
    <source>
        <dbReference type="PROSITE" id="PS50261"/>
    </source>
</evidence>
<dbReference type="CDD" id="cd15039">
    <property type="entry name" value="7tmB3_Methuselah-like"/>
    <property type="match status" value="1"/>
</dbReference>
<feature type="transmembrane region" description="Helical" evidence="5">
    <location>
        <begin position="493"/>
        <end position="512"/>
    </location>
</feature>
<evidence type="ECO:0000256" key="2">
    <source>
        <dbReference type="ARBA" id="ARBA00022692"/>
    </source>
</evidence>
<feature type="transmembrane region" description="Helical" evidence="5">
    <location>
        <begin position="567"/>
        <end position="586"/>
    </location>
</feature>
<proteinExistence type="predicted"/>
<evidence type="ECO:0000256" key="5">
    <source>
        <dbReference type="SAM" id="Phobius"/>
    </source>
</evidence>
<name>A0A6A4VTH7_AMPAM</name>
<dbReference type="OrthoDB" id="6134459at2759"/>
<dbReference type="InterPro" id="IPR053231">
    <property type="entry name" value="GPCR_LN-TM7"/>
</dbReference>
<dbReference type="PROSITE" id="PS50261">
    <property type="entry name" value="G_PROTEIN_RECEP_F2_4"/>
    <property type="match status" value="1"/>
</dbReference>
<keyword evidence="6" id="KW-0732">Signal</keyword>
<dbReference type="SUPFAM" id="SSF81321">
    <property type="entry name" value="Family A G protein-coupled receptor-like"/>
    <property type="match status" value="1"/>
</dbReference>
<feature type="signal peptide" evidence="6">
    <location>
        <begin position="1"/>
        <end position="16"/>
    </location>
</feature>
<evidence type="ECO:0000313" key="8">
    <source>
        <dbReference type="EMBL" id="KAF0292651.1"/>
    </source>
</evidence>
<dbReference type="InterPro" id="IPR000832">
    <property type="entry name" value="GPCR_2_secretin-like"/>
</dbReference>
<dbReference type="InterPro" id="IPR017981">
    <property type="entry name" value="GPCR_2-like_7TM"/>
</dbReference>
<dbReference type="GO" id="GO:0007166">
    <property type="term" value="P:cell surface receptor signaling pathway"/>
    <property type="evidence" value="ECO:0007669"/>
    <property type="project" value="InterPro"/>
</dbReference>
<dbReference type="PANTHER" id="PTHR45902">
    <property type="entry name" value="LATROPHILIN RECEPTOR-LIKE PROTEIN A"/>
    <property type="match status" value="1"/>
</dbReference>
<feature type="transmembrane region" description="Helical" evidence="5">
    <location>
        <begin position="662"/>
        <end position="683"/>
    </location>
</feature>
<accession>A0A6A4VTH7</accession>
<keyword evidence="2 5" id="KW-0812">Transmembrane</keyword>
<sequence length="742" mass="82623">MGVAVTLVFSVAVASAQTQDSRIVFSGPTDTSSNLTKRIQVNLAANNYPDCPWHVCEREGRQPRRKEDWYLLGCYCDNACGMFGDCCRDADRAAETPRSDVKCMPLRQYTGVYVVSECPTEWPKDEVRQMCEVGSPDNLQAQALVTNRRTGLTYRNWACALCHEDTDEAVSWPTRLECPTASKGANVTLKDLGGGQWGLSQMLNDTEVVHACFVDPFMPETVTDVVRHCQPLVDSCPQSWNDPEVAELCGAYTAKAFDSEVRAAIRDADKLSFRNPHCALCNGVNAVDMICDMELGQRGLIRRDFNVQAFTILLDVTEDTGSNIVGAKTVCDDGEFWDQAFIKCRSLSCDKGFKLQNNVCVAEEQSRTGKPNGRGTIVFPENGNNVKEDDNKTQEAVDFQRCPKIYLSPGEFIERPDGTVLVEQYELIFKHGEFEMRQGELAICSVASDFRKFDYALTILSLVFLAGSIFCLCCHLVLFCLVPDLRNLSGKNLASLCVCLLLGYVCFVTSPFETAGSEGCRTLGIVMYTAFIASFLWMNVMAFDVFITLRQAMTELRVTSGRRRKRYLLYLLYVCVLTAALVAAAVGTDSSADPTSAYRPAFGERVCWFSRRRALMVFFAVPLILIMVANVALFLGSASVIRRTGRATASMSCGPTKTNLRLYSRLVTITGLSWLVGLVATWLDFPPLWYAFVVLNTLQGVFIFIFFTLADRVRDRIRRDLSRYSRWQAGDGAQRLTEAAVS</sequence>
<feature type="chain" id="PRO_5025531381" evidence="6">
    <location>
        <begin position="17"/>
        <end position="742"/>
    </location>
</feature>
<feature type="domain" description="G-protein coupled receptors family 2 profile 2" evidence="7">
    <location>
        <begin position="457"/>
        <end position="711"/>
    </location>
</feature>
<dbReference type="Proteomes" id="UP000440578">
    <property type="component" value="Unassembled WGS sequence"/>
</dbReference>
<dbReference type="GO" id="GO:0016020">
    <property type="term" value="C:membrane"/>
    <property type="evidence" value="ECO:0007669"/>
    <property type="project" value="UniProtKB-SubCell"/>
</dbReference>
<comment type="subcellular location">
    <subcellularLocation>
        <location evidence="1">Membrane</location>
        <topology evidence="1">Multi-pass membrane protein</topology>
    </subcellularLocation>
</comment>
<evidence type="ECO:0000256" key="6">
    <source>
        <dbReference type="SAM" id="SignalP"/>
    </source>
</evidence>
<keyword evidence="8" id="KW-0675">Receptor</keyword>
<dbReference type="Gene3D" id="1.20.1070.10">
    <property type="entry name" value="Rhodopsin 7-helix transmembrane proteins"/>
    <property type="match status" value="1"/>
</dbReference>
<organism evidence="8 9">
    <name type="scientific">Amphibalanus amphitrite</name>
    <name type="common">Striped barnacle</name>
    <name type="synonym">Balanus amphitrite</name>
    <dbReference type="NCBI Taxonomy" id="1232801"/>
    <lineage>
        <taxon>Eukaryota</taxon>
        <taxon>Metazoa</taxon>
        <taxon>Ecdysozoa</taxon>
        <taxon>Arthropoda</taxon>
        <taxon>Crustacea</taxon>
        <taxon>Multicrustacea</taxon>
        <taxon>Cirripedia</taxon>
        <taxon>Thoracica</taxon>
        <taxon>Thoracicalcarea</taxon>
        <taxon>Balanomorpha</taxon>
        <taxon>Balanoidea</taxon>
        <taxon>Balanidae</taxon>
        <taxon>Amphibalaninae</taxon>
        <taxon>Amphibalanus</taxon>
    </lineage>
</organism>
<dbReference type="Pfam" id="PF00002">
    <property type="entry name" value="7tm_2"/>
    <property type="match status" value="1"/>
</dbReference>
<evidence type="ECO:0000256" key="3">
    <source>
        <dbReference type="ARBA" id="ARBA00022989"/>
    </source>
</evidence>
<evidence type="ECO:0000313" key="9">
    <source>
        <dbReference type="Proteomes" id="UP000440578"/>
    </source>
</evidence>
<dbReference type="EMBL" id="VIIS01001801">
    <property type="protein sequence ID" value="KAF0292651.1"/>
    <property type="molecule type" value="Genomic_DNA"/>
</dbReference>
<feature type="transmembrane region" description="Helical" evidence="5">
    <location>
        <begin position="615"/>
        <end position="641"/>
    </location>
</feature>
<keyword evidence="3 5" id="KW-1133">Transmembrane helix</keyword>